<feature type="compositionally biased region" description="Polar residues" evidence="1">
    <location>
        <begin position="112"/>
        <end position="121"/>
    </location>
</feature>
<dbReference type="Proteomes" id="UP001157017">
    <property type="component" value="Unassembled WGS sequence"/>
</dbReference>
<accession>A0ABQ6JB17</accession>
<feature type="compositionally biased region" description="Basic and acidic residues" evidence="1">
    <location>
        <begin position="82"/>
        <end position="99"/>
    </location>
</feature>
<organism evidence="2 3">
    <name type="scientific">Angustibacter aerolatus</name>
    <dbReference type="NCBI Taxonomy" id="1162965"/>
    <lineage>
        <taxon>Bacteria</taxon>
        <taxon>Bacillati</taxon>
        <taxon>Actinomycetota</taxon>
        <taxon>Actinomycetes</taxon>
        <taxon>Kineosporiales</taxon>
        <taxon>Kineosporiaceae</taxon>
    </lineage>
</organism>
<sequence>MPRGIGASVGVNDTVTGTPAAAVRFCSISGVCRCTPPTPYGDIEPMTSLASLRGLQAPARAGGAAGRDHHDVARLEQPGGEAGREGERDRRGVAARDGHPAGSGQDVALASATGQRRSGSP</sequence>
<gene>
    <name evidence="2" type="ORF">GCM10025868_06230</name>
</gene>
<protein>
    <submittedName>
        <fullName evidence="2">Uncharacterized protein</fullName>
    </submittedName>
</protein>
<comment type="caution">
    <text evidence="2">The sequence shown here is derived from an EMBL/GenBank/DDBJ whole genome shotgun (WGS) entry which is preliminary data.</text>
</comment>
<name>A0ABQ6JB17_9ACTN</name>
<proteinExistence type="predicted"/>
<dbReference type="EMBL" id="BSUZ01000001">
    <property type="protein sequence ID" value="GMA85373.1"/>
    <property type="molecule type" value="Genomic_DNA"/>
</dbReference>
<evidence type="ECO:0000256" key="1">
    <source>
        <dbReference type="SAM" id="MobiDB-lite"/>
    </source>
</evidence>
<reference evidence="3" key="1">
    <citation type="journal article" date="2019" name="Int. J. Syst. Evol. Microbiol.">
        <title>The Global Catalogue of Microorganisms (GCM) 10K type strain sequencing project: providing services to taxonomists for standard genome sequencing and annotation.</title>
        <authorList>
            <consortium name="The Broad Institute Genomics Platform"/>
            <consortium name="The Broad Institute Genome Sequencing Center for Infectious Disease"/>
            <person name="Wu L."/>
            <person name="Ma J."/>
        </authorList>
    </citation>
    <scope>NUCLEOTIDE SEQUENCE [LARGE SCALE GENOMIC DNA]</scope>
    <source>
        <strain evidence="3">NBRC 108730</strain>
    </source>
</reference>
<evidence type="ECO:0000313" key="3">
    <source>
        <dbReference type="Proteomes" id="UP001157017"/>
    </source>
</evidence>
<feature type="region of interest" description="Disordered" evidence="1">
    <location>
        <begin position="58"/>
        <end position="121"/>
    </location>
</feature>
<evidence type="ECO:0000313" key="2">
    <source>
        <dbReference type="EMBL" id="GMA85373.1"/>
    </source>
</evidence>
<keyword evidence="3" id="KW-1185">Reference proteome</keyword>